<reference evidence="1 2" key="1">
    <citation type="submission" date="2015-07" db="EMBL/GenBank/DDBJ databases">
        <authorList>
            <person name="Noorani M."/>
        </authorList>
    </citation>
    <scope>NUCLEOTIDE SEQUENCE [LARGE SCALE GENOMIC DNA]</scope>
    <source>
        <strain evidence="1">LMG730</strain>
    </source>
</reference>
<proteinExistence type="predicted"/>
<protein>
    <submittedName>
        <fullName evidence="1">Uncharacterized protein</fullName>
    </submittedName>
</protein>
<dbReference type="AlphaFoldDB" id="A0A0K2ZGY8"/>
<sequence length="107" mass="11495">MVGQFPSIGGRRGARTCHWITWRFIRLSAKLAELHTQLLAASQDAAQQRRRIETPRLTLRFAASAGERSCSEIAEAFAGTGSIFAATAWAIRALAALAPFVVLGGAI</sequence>
<dbReference type="Proteomes" id="UP000045978">
    <property type="component" value="Unassembled WGS sequence"/>
</dbReference>
<organism evidence="1 2">
    <name type="scientific">Xanthomonas graminis pv. phlei</name>
    <dbReference type="NCBI Taxonomy" id="487906"/>
    <lineage>
        <taxon>Bacteria</taxon>
        <taxon>Pseudomonadati</taxon>
        <taxon>Pseudomonadota</taxon>
        <taxon>Gammaproteobacteria</taxon>
        <taxon>Lysobacterales</taxon>
        <taxon>Lysobacteraceae</taxon>
        <taxon>Xanthomonas</taxon>
        <taxon>Xanthomonas translucens group</taxon>
        <taxon>Xanthomonas graminis</taxon>
    </lineage>
</organism>
<accession>A0A0K2ZGY8</accession>
<name>A0A0K2ZGY8_9XANT</name>
<dbReference type="EMBL" id="CXOJ01000012">
    <property type="protein sequence ID" value="CTP84282.1"/>
    <property type="molecule type" value="Genomic_DNA"/>
</dbReference>
<gene>
    <name evidence="1" type="ORF">XTPLMG730_0734</name>
</gene>
<evidence type="ECO:0000313" key="2">
    <source>
        <dbReference type="Proteomes" id="UP000045978"/>
    </source>
</evidence>
<evidence type="ECO:0000313" key="1">
    <source>
        <dbReference type="EMBL" id="CTP84282.1"/>
    </source>
</evidence>